<sequence length="148" mass="16437">MAGAEPLRPPRGHRPPASAGPPPSATTAARPERCDAGAMDEDVIPVLRVEAADVAVKWYRLLGFTPQWEHRFEPHLPAFVEVVRGQVRLFLSEHEADVRPGSLIYLRMEDVDAIAAEFGMRPETTPWAREVELRDPDGNRLRIGTPLA</sequence>
<evidence type="ECO:0000313" key="4">
    <source>
        <dbReference type="Proteomes" id="UP001500483"/>
    </source>
</evidence>
<keyword evidence="4" id="KW-1185">Reference proteome</keyword>
<comment type="caution">
    <text evidence="3">The sequence shown here is derived from an EMBL/GenBank/DDBJ whole genome shotgun (WGS) entry which is preliminary data.</text>
</comment>
<evidence type="ECO:0000256" key="2">
    <source>
        <dbReference type="SAM" id="MobiDB-lite"/>
    </source>
</evidence>
<organism evidence="3 4">
    <name type="scientific">Saccharopolyspora gregorii</name>
    <dbReference type="NCBI Taxonomy" id="33914"/>
    <lineage>
        <taxon>Bacteria</taxon>
        <taxon>Bacillati</taxon>
        <taxon>Actinomycetota</taxon>
        <taxon>Actinomycetes</taxon>
        <taxon>Pseudonocardiales</taxon>
        <taxon>Pseudonocardiaceae</taxon>
        <taxon>Saccharopolyspora</taxon>
    </lineage>
</organism>
<dbReference type="InterPro" id="IPR029068">
    <property type="entry name" value="Glyas_Bleomycin-R_OHBP_Dase"/>
</dbReference>
<dbReference type="InterPro" id="IPR000335">
    <property type="entry name" value="Bleomycin-R"/>
</dbReference>
<dbReference type="EMBL" id="BAAAYK010000038">
    <property type="protein sequence ID" value="GAA3360599.1"/>
    <property type="molecule type" value="Genomic_DNA"/>
</dbReference>
<protein>
    <recommendedName>
        <fullName evidence="5">VOC family protein</fullName>
    </recommendedName>
</protein>
<name>A0ABP6RSL5_9PSEU</name>
<evidence type="ECO:0000313" key="3">
    <source>
        <dbReference type="EMBL" id="GAA3360599.1"/>
    </source>
</evidence>
<proteinExistence type="predicted"/>
<accession>A0ABP6RSL5</accession>
<keyword evidence="1" id="KW-0046">Antibiotic resistance</keyword>
<evidence type="ECO:0008006" key="5">
    <source>
        <dbReference type="Google" id="ProtNLM"/>
    </source>
</evidence>
<gene>
    <name evidence="3" type="ORF">GCM10020366_41260</name>
</gene>
<dbReference type="Gene3D" id="3.10.180.10">
    <property type="entry name" value="2,3-Dihydroxybiphenyl 1,2-Dioxygenase, domain 1"/>
    <property type="match status" value="1"/>
</dbReference>
<dbReference type="SUPFAM" id="SSF54593">
    <property type="entry name" value="Glyoxalase/Bleomycin resistance protein/Dihydroxybiphenyl dioxygenase"/>
    <property type="match status" value="1"/>
</dbReference>
<dbReference type="Proteomes" id="UP001500483">
    <property type="component" value="Unassembled WGS sequence"/>
</dbReference>
<dbReference type="Pfam" id="PF19581">
    <property type="entry name" value="Glyoxalase_7"/>
    <property type="match status" value="1"/>
</dbReference>
<evidence type="ECO:0000256" key="1">
    <source>
        <dbReference type="ARBA" id="ARBA00023251"/>
    </source>
</evidence>
<feature type="region of interest" description="Disordered" evidence="2">
    <location>
        <begin position="1"/>
        <end position="30"/>
    </location>
</feature>
<reference evidence="4" key="1">
    <citation type="journal article" date="2019" name="Int. J. Syst. Evol. Microbiol.">
        <title>The Global Catalogue of Microorganisms (GCM) 10K type strain sequencing project: providing services to taxonomists for standard genome sequencing and annotation.</title>
        <authorList>
            <consortium name="The Broad Institute Genomics Platform"/>
            <consortium name="The Broad Institute Genome Sequencing Center for Infectious Disease"/>
            <person name="Wu L."/>
            <person name="Ma J."/>
        </authorList>
    </citation>
    <scope>NUCLEOTIDE SEQUENCE [LARGE SCALE GENOMIC DNA]</scope>
    <source>
        <strain evidence="4">JCM 9687</strain>
    </source>
</reference>